<reference evidence="5" key="1">
    <citation type="submission" date="2025-08" db="UniProtKB">
        <authorList>
            <consortium name="RefSeq"/>
        </authorList>
    </citation>
    <scope>IDENTIFICATION</scope>
    <source>
        <tissue evidence="5">Seedling</tissue>
    </source>
</reference>
<sequence length="100" mass="11007">MENPGDQEHKENKEHSYQLLQGPCNFLEQLTKAFLNCLGLLDHTSTSSKSAENEAEKNSSEENNKVQENTWPSTMLLRQPSPSPISSGPPGGQINNVSPN</sequence>
<name>A0ABM3IUU9_ZIZJJ</name>
<keyword evidence="2" id="KW-0611">Plant defense</keyword>
<comment type="similarity">
    <text evidence="1">Belongs to the brassicaceae elicitor peptide family.</text>
</comment>
<evidence type="ECO:0000256" key="1">
    <source>
        <dbReference type="ARBA" id="ARBA00011021"/>
    </source>
</evidence>
<feature type="compositionally biased region" description="Low complexity" evidence="3">
    <location>
        <begin position="84"/>
        <end position="94"/>
    </location>
</feature>
<evidence type="ECO:0000256" key="3">
    <source>
        <dbReference type="SAM" id="MobiDB-lite"/>
    </source>
</evidence>
<evidence type="ECO:0000256" key="2">
    <source>
        <dbReference type="ARBA" id="ARBA00022821"/>
    </source>
</evidence>
<feature type="compositionally biased region" description="Basic and acidic residues" evidence="3">
    <location>
        <begin position="51"/>
        <end position="65"/>
    </location>
</feature>
<evidence type="ECO:0000313" key="5">
    <source>
        <dbReference type="RefSeq" id="XP_048335832.2"/>
    </source>
</evidence>
<proteinExistence type="inferred from homology"/>
<feature type="region of interest" description="Disordered" evidence="3">
    <location>
        <begin position="44"/>
        <end position="100"/>
    </location>
</feature>
<dbReference type="Proteomes" id="UP001652623">
    <property type="component" value="Chromosome 7"/>
</dbReference>
<protein>
    <submittedName>
        <fullName evidence="5">Elicitor peptide 6-like</fullName>
    </submittedName>
</protein>
<gene>
    <name evidence="5" type="primary">LOC125423929</name>
</gene>
<organism evidence="4 5">
    <name type="scientific">Ziziphus jujuba</name>
    <name type="common">Chinese jujube</name>
    <name type="synonym">Ziziphus sativa</name>
    <dbReference type="NCBI Taxonomy" id="326968"/>
    <lineage>
        <taxon>Eukaryota</taxon>
        <taxon>Viridiplantae</taxon>
        <taxon>Streptophyta</taxon>
        <taxon>Embryophyta</taxon>
        <taxon>Tracheophyta</taxon>
        <taxon>Spermatophyta</taxon>
        <taxon>Magnoliopsida</taxon>
        <taxon>eudicotyledons</taxon>
        <taxon>Gunneridae</taxon>
        <taxon>Pentapetalae</taxon>
        <taxon>rosids</taxon>
        <taxon>fabids</taxon>
        <taxon>Rosales</taxon>
        <taxon>Rhamnaceae</taxon>
        <taxon>Paliureae</taxon>
        <taxon>Ziziphus</taxon>
    </lineage>
</organism>
<keyword evidence="4" id="KW-1185">Reference proteome</keyword>
<dbReference type="Pfam" id="PF17232">
    <property type="entry name" value="Pep1_7"/>
    <property type="match status" value="1"/>
</dbReference>
<accession>A0ABM3IUU9</accession>
<dbReference type="GeneID" id="125423929"/>
<dbReference type="InterPro" id="IPR035176">
    <property type="entry name" value="PEP"/>
</dbReference>
<dbReference type="RefSeq" id="XP_048335832.2">
    <property type="nucleotide sequence ID" value="XM_048479875.2"/>
</dbReference>
<evidence type="ECO:0000313" key="4">
    <source>
        <dbReference type="Proteomes" id="UP001652623"/>
    </source>
</evidence>